<dbReference type="Pfam" id="PF13579">
    <property type="entry name" value="Glyco_trans_4_4"/>
    <property type="match status" value="1"/>
</dbReference>
<reference evidence="4 5" key="1">
    <citation type="submission" date="2023-02" db="EMBL/GenBank/DDBJ databases">
        <authorList>
            <person name="Mo P."/>
        </authorList>
    </citation>
    <scope>NUCLEOTIDE SEQUENCE [LARGE SCALE GENOMIC DNA]</scope>
    <source>
        <strain evidence="4 5">HUAS 3</strain>
    </source>
</reference>
<protein>
    <submittedName>
        <fullName evidence="4">Glycosyltransferase</fullName>
    </submittedName>
</protein>
<keyword evidence="1" id="KW-0328">Glycosyltransferase</keyword>
<sequence length="463" mass="51880">MTSRHRGRQPRVLYLSFYFPPSRASGVYRARATANHLAAEGWDVTVMAAPLKFLHEAIGSVDEKLAETVDERIRIERPRLNQFVWERDVRRFSRFRQTMPVTARYIYDLGQRIFPEHYASWGWACVRRALRLHARRPFDVVLATGNPFASFAAAWLFHRLARVPYVVDYRDSWTLDLFADEPAYEDDHPVWAWERRVLRGASRAVFVNDALRGWHAERYPEVADRMRVVPNGWDPDLLTVLDDAPGAGPRTAAGPLRFSYLGTVTNNQPVEELVEAFRLARQHPDLDDAVLNVFGHLGFFKGSDVQLLERLGLDPAAGQTDDPASGVRYRGPVAKTDVAAAYAESDVLVFLAGGARYVTSGKIFEYMASGRPIVSVHAPGIAATEVLAGYPLWFNADSLDPEQIAQTMIAAGKAARDLTPEAREAAIRHASRYTRQRVLGPLEAELRQLAGAASREEQEVVSA</sequence>
<evidence type="ECO:0000313" key="4">
    <source>
        <dbReference type="EMBL" id="WDZ87812.1"/>
    </source>
</evidence>
<dbReference type="EMBL" id="CP118615">
    <property type="protein sequence ID" value="WDZ87812.1"/>
    <property type="molecule type" value="Genomic_DNA"/>
</dbReference>
<dbReference type="PANTHER" id="PTHR12526:SF510">
    <property type="entry name" value="D-INOSITOL 3-PHOSPHATE GLYCOSYLTRANSFERASE"/>
    <property type="match status" value="1"/>
</dbReference>
<dbReference type="SUPFAM" id="SSF53756">
    <property type="entry name" value="UDP-Glycosyltransferase/glycogen phosphorylase"/>
    <property type="match status" value="1"/>
</dbReference>
<gene>
    <name evidence="4" type="ORF">PVK37_16090</name>
</gene>
<name>A0ABY7ZXQ9_9ACTN</name>
<keyword evidence="2" id="KW-0808">Transferase</keyword>
<evidence type="ECO:0000256" key="1">
    <source>
        <dbReference type="ARBA" id="ARBA00022676"/>
    </source>
</evidence>
<keyword evidence="5" id="KW-1185">Reference proteome</keyword>
<evidence type="ECO:0000259" key="3">
    <source>
        <dbReference type="Pfam" id="PF13579"/>
    </source>
</evidence>
<dbReference type="Gene3D" id="3.40.50.2000">
    <property type="entry name" value="Glycogen Phosphorylase B"/>
    <property type="match status" value="2"/>
</dbReference>
<organism evidence="4 5">
    <name type="scientific">Micromonospora cathayae</name>
    <dbReference type="NCBI Taxonomy" id="3028804"/>
    <lineage>
        <taxon>Bacteria</taxon>
        <taxon>Bacillati</taxon>
        <taxon>Actinomycetota</taxon>
        <taxon>Actinomycetes</taxon>
        <taxon>Micromonosporales</taxon>
        <taxon>Micromonosporaceae</taxon>
        <taxon>Micromonospora</taxon>
    </lineage>
</organism>
<evidence type="ECO:0000256" key="2">
    <source>
        <dbReference type="ARBA" id="ARBA00022679"/>
    </source>
</evidence>
<accession>A0ABY7ZXQ9</accession>
<dbReference type="InterPro" id="IPR028098">
    <property type="entry name" value="Glyco_trans_4-like_N"/>
</dbReference>
<feature type="domain" description="Glycosyltransferase subfamily 4-like N-terminal" evidence="3">
    <location>
        <begin position="29"/>
        <end position="232"/>
    </location>
</feature>
<dbReference type="Pfam" id="PF13692">
    <property type="entry name" value="Glyco_trans_1_4"/>
    <property type="match status" value="1"/>
</dbReference>
<proteinExistence type="predicted"/>
<dbReference type="PANTHER" id="PTHR12526">
    <property type="entry name" value="GLYCOSYLTRANSFERASE"/>
    <property type="match status" value="1"/>
</dbReference>
<dbReference type="Proteomes" id="UP001219605">
    <property type="component" value="Chromosome"/>
</dbReference>
<dbReference type="RefSeq" id="WP_275034822.1">
    <property type="nucleotide sequence ID" value="NZ_CP118615.1"/>
</dbReference>
<evidence type="ECO:0000313" key="5">
    <source>
        <dbReference type="Proteomes" id="UP001219605"/>
    </source>
</evidence>